<sequence length="55" mass="5723">PSLEPLRKTPTLEHAVQTAPVAPSAAATSTVSQRSPGTARPALSTQKSAENQEQK</sequence>
<feature type="compositionally biased region" description="Basic and acidic residues" evidence="1">
    <location>
        <begin position="1"/>
        <end position="11"/>
    </location>
</feature>
<comment type="caution">
    <text evidence="2">The sequence shown here is derived from an EMBL/GenBank/DDBJ whole genome shotgun (WGS) entry which is preliminary data.</text>
</comment>
<gene>
    <name evidence="2" type="ORF">M9458_035713</name>
</gene>
<evidence type="ECO:0000256" key="1">
    <source>
        <dbReference type="SAM" id="MobiDB-lite"/>
    </source>
</evidence>
<proteinExistence type="predicted"/>
<name>A0ABD0P2U4_CIRMR</name>
<keyword evidence="3" id="KW-1185">Reference proteome</keyword>
<protein>
    <recommendedName>
        <fullName evidence="4">WW domain containing adaptor with coiled-coil</fullName>
    </recommendedName>
</protein>
<dbReference type="AlphaFoldDB" id="A0ABD0P2U4"/>
<evidence type="ECO:0008006" key="4">
    <source>
        <dbReference type="Google" id="ProtNLM"/>
    </source>
</evidence>
<dbReference type="EMBL" id="JAMKFB020000018">
    <property type="protein sequence ID" value="KAL0167491.1"/>
    <property type="molecule type" value="Genomic_DNA"/>
</dbReference>
<feature type="compositionally biased region" description="Low complexity" evidence="1">
    <location>
        <begin position="15"/>
        <end position="33"/>
    </location>
</feature>
<feature type="non-terminal residue" evidence="2">
    <location>
        <position position="1"/>
    </location>
</feature>
<feature type="region of interest" description="Disordered" evidence="1">
    <location>
        <begin position="1"/>
        <end position="55"/>
    </location>
</feature>
<reference evidence="2 3" key="1">
    <citation type="submission" date="2024-05" db="EMBL/GenBank/DDBJ databases">
        <title>Genome sequencing and assembly of Indian major carp, Cirrhinus mrigala (Hamilton, 1822).</title>
        <authorList>
            <person name="Mohindra V."/>
            <person name="Chowdhury L.M."/>
            <person name="Lal K."/>
            <person name="Jena J.K."/>
        </authorList>
    </citation>
    <scope>NUCLEOTIDE SEQUENCE [LARGE SCALE GENOMIC DNA]</scope>
    <source>
        <strain evidence="2">CM1030</strain>
        <tissue evidence="2">Blood</tissue>
    </source>
</reference>
<feature type="non-terminal residue" evidence="2">
    <location>
        <position position="55"/>
    </location>
</feature>
<evidence type="ECO:0000313" key="3">
    <source>
        <dbReference type="Proteomes" id="UP001529510"/>
    </source>
</evidence>
<organism evidence="2 3">
    <name type="scientific">Cirrhinus mrigala</name>
    <name type="common">Mrigala</name>
    <dbReference type="NCBI Taxonomy" id="683832"/>
    <lineage>
        <taxon>Eukaryota</taxon>
        <taxon>Metazoa</taxon>
        <taxon>Chordata</taxon>
        <taxon>Craniata</taxon>
        <taxon>Vertebrata</taxon>
        <taxon>Euteleostomi</taxon>
        <taxon>Actinopterygii</taxon>
        <taxon>Neopterygii</taxon>
        <taxon>Teleostei</taxon>
        <taxon>Ostariophysi</taxon>
        <taxon>Cypriniformes</taxon>
        <taxon>Cyprinidae</taxon>
        <taxon>Labeoninae</taxon>
        <taxon>Labeonini</taxon>
        <taxon>Cirrhinus</taxon>
    </lineage>
</organism>
<dbReference type="Proteomes" id="UP001529510">
    <property type="component" value="Unassembled WGS sequence"/>
</dbReference>
<evidence type="ECO:0000313" key="2">
    <source>
        <dbReference type="EMBL" id="KAL0167491.1"/>
    </source>
</evidence>
<accession>A0ABD0P2U4</accession>